<evidence type="ECO:0000313" key="2">
    <source>
        <dbReference type="EMBL" id="GAA1585017.1"/>
    </source>
</evidence>
<name>A0ABN2DSF1_9ACTN</name>
<dbReference type="Gene3D" id="3.40.50.10740">
    <property type="entry name" value="Class I glutamine amidotransferase-like"/>
    <property type="match status" value="1"/>
</dbReference>
<dbReference type="InterPro" id="IPR027478">
    <property type="entry name" value="LdcA_N"/>
</dbReference>
<reference evidence="2 3" key="1">
    <citation type="journal article" date="2019" name="Int. J. Syst. Evol. Microbiol.">
        <title>The Global Catalogue of Microorganisms (GCM) 10K type strain sequencing project: providing services to taxonomists for standard genome sequencing and annotation.</title>
        <authorList>
            <consortium name="The Broad Institute Genomics Platform"/>
            <consortium name="The Broad Institute Genome Sequencing Center for Infectious Disease"/>
            <person name="Wu L."/>
            <person name="Ma J."/>
        </authorList>
    </citation>
    <scope>NUCLEOTIDE SEQUENCE [LARGE SCALE GENOMIC DNA]</scope>
    <source>
        <strain evidence="2 3">JCM 14969</strain>
    </source>
</reference>
<comment type="caution">
    <text evidence="2">The sequence shown here is derived from an EMBL/GenBank/DDBJ whole genome shotgun (WGS) entry which is preliminary data.</text>
</comment>
<evidence type="ECO:0000259" key="1">
    <source>
        <dbReference type="Pfam" id="PF02016"/>
    </source>
</evidence>
<dbReference type="InterPro" id="IPR003507">
    <property type="entry name" value="S66_fam"/>
</dbReference>
<dbReference type="EMBL" id="BAAAOS010000028">
    <property type="protein sequence ID" value="GAA1585017.1"/>
    <property type="molecule type" value="Genomic_DNA"/>
</dbReference>
<accession>A0ABN2DSF1</accession>
<sequence>MRAVFATTGGRGAYRIADGLDYDAVRRDPKPLIGFSDITVLHLALWNQVGHGLQPATVPLGTLATIDPTAGTLTVAPGVR</sequence>
<dbReference type="InterPro" id="IPR029062">
    <property type="entry name" value="Class_I_gatase-like"/>
</dbReference>
<dbReference type="Proteomes" id="UP001500393">
    <property type="component" value="Unassembled WGS sequence"/>
</dbReference>
<dbReference type="SUPFAM" id="SSF52317">
    <property type="entry name" value="Class I glutamine amidotransferase-like"/>
    <property type="match status" value="1"/>
</dbReference>
<keyword evidence="3" id="KW-1185">Reference proteome</keyword>
<evidence type="ECO:0000313" key="3">
    <source>
        <dbReference type="Proteomes" id="UP001500393"/>
    </source>
</evidence>
<dbReference type="PANTHER" id="PTHR30237">
    <property type="entry name" value="MURAMOYLTETRAPEPTIDE CARBOXYPEPTIDASE"/>
    <property type="match status" value="1"/>
</dbReference>
<feature type="domain" description="LD-carboxypeptidase N-terminal" evidence="1">
    <location>
        <begin position="2"/>
        <end position="50"/>
    </location>
</feature>
<dbReference type="Pfam" id="PF02016">
    <property type="entry name" value="Peptidase_S66"/>
    <property type="match status" value="1"/>
</dbReference>
<gene>
    <name evidence="2" type="ORF">GCM10009789_43360</name>
</gene>
<organism evidence="2 3">
    <name type="scientific">Kribbella sancticallisti</name>
    <dbReference type="NCBI Taxonomy" id="460087"/>
    <lineage>
        <taxon>Bacteria</taxon>
        <taxon>Bacillati</taxon>
        <taxon>Actinomycetota</taxon>
        <taxon>Actinomycetes</taxon>
        <taxon>Propionibacteriales</taxon>
        <taxon>Kribbellaceae</taxon>
        <taxon>Kribbella</taxon>
    </lineage>
</organism>
<protein>
    <recommendedName>
        <fullName evidence="1">LD-carboxypeptidase N-terminal domain-containing protein</fullName>
    </recommendedName>
</protein>
<proteinExistence type="predicted"/>
<dbReference type="PANTHER" id="PTHR30237:SF2">
    <property type="entry name" value="MUREIN TETRAPEPTIDE CARBOXYPEPTIDASE"/>
    <property type="match status" value="1"/>
</dbReference>
<dbReference type="InterPro" id="IPR040449">
    <property type="entry name" value="Peptidase_S66_N"/>
</dbReference>